<dbReference type="STRING" id="1077348.A0A2G8RVB3"/>
<keyword evidence="6" id="KW-1185">Reference proteome</keyword>
<keyword evidence="3" id="KW-0732">Signal</keyword>
<organism evidence="5 6">
    <name type="scientific">Ganoderma sinense ZZ0214-1</name>
    <dbReference type="NCBI Taxonomy" id="1077348"/>
    <lineage>
        <taxon>Eukaryota</taxon>
        <taxon>Fungi</taxon>
        <taxon>Dikarya</taxon>
        <taxon>Basidiomycota</taxon>
        <taxon>Agaricomycotina</taxon>
        <taxon>Agaricomycetes</taxon>
        <taxon>Polyporales</taxon>
        <taxon>Polyporaceae</taxon>
        <taxon>Ganoderma</taxon>
    </lineage>
</organism>
<dbReference type="Proteomes" id="UP000230002">
    <property type="component" value="Unassembled WGS sequence"/>
</dbReference>
<dbReference type="PROSITE" id="PS00122">
    <property type="entry name" value="CARBOXYLESTERASE_B_1"/>
    <property type="match status" value="1"/>
</dbReference>
<feature type="signal peptide" evidence="3">
    <location>
        <begin position="1"/>
        <end position="21"/>
    </location>
</feature>
<dbReference type="AlphaFoldDB" id="A0A2G8RVB3"/>
<dbReference type="EC" id="3.1.1.-" evidence="3"/>
<dbReference type="GO" id="GO:0016787">
    <property type="term" value="F:hydrolase activity"/>
    <property type="evidence" value="ECO:0007669"/>
    <property type="project" value="UniProtKB-KW"/>
</dbReference>
<evidence type="ECO:0000313" key="5">
    <source>
        <dbReference type="EMBL" id="PIL25455.1"/>
    </source>
</evidence>
<reference evidence="5 6" key="1">
    <citation type="journal article" date="2015" name="Sci. Rep.">
        <title>Chromosome-level genome map provides insights into diverse defense mechanisms in the medicinal fungus Ganoderma sinense.</title>
        <authorList>
            <person name="Zhu Y."/>
            <person name="Xu J."/>
            <person name="Sun C."/>
            <person name="Zhou S."/>
            <person name="Xu H."/>
            <person name="Nelson D.R."/>
            <person name="Qian J."/>
            <person name="Song J."/>
            <person name="Luo H."/>
            <person name="Xiang L."/>
            <person name="Li Y."/>
            <person name="Xu Z."/>
            <person name="Ji A."/>
            <person name="Wang L."/>
            <person name="Lu S."/>
            <person name="Hayward A."/>
            <person name="Sun W."/>
            <person name="Li X."/>
            <person name="Schwartz D.C."/>
            <person name="Wang Y."/>
            <person name="Chen S."/>
        </authorList>
    </citation>
    <scope>NUCLEOTIDE SEQUENCE [LARGE SCALE GENOMIC DNA]</scope>
    <source>
        <strain evidence="5 6">ZZ0214-1</strain>
    </source>
</reference>
<dbReference type="InterPro" id="IPR002018">
    <property type="entry name" value="CarbesteraseB"/>
</dbReference>
<dbReference type="PANTHER" id="PTHR11559">
    <property type="entry name" value="CARBOXYLESTERASE"/>
    <property type="match status" value="1"/>
</dbReference>
<dbReference type="InterPro" id="IPR050309">
    <property type="entry name" value="Type-B_Carboxylest/Lipase"/>
</dbReference>
<dbReference type="Gene3D" id="3.40.50.1820">
    <property type="entry name" value="alpha/beta hydrolase"/>
    <property type="match status" value="1"/>
</dbReference>
<protein>
    <recommendedName>
        <fullName evidence="3">Carboxylic ester hydrolase</fullName>
        <ecNumber evidence="3">3.1.1.-</ecNumber>
    </recommendedName>
</protein>
<dbReference type="InterPro" id="IPR019826">
    <property type="entry name" value="Carboxylesterase_B_AS"/>
</dbReference>
<comment type="caution">
    <text evidence="5">The sequence shown here is derived from an EMBL/GenBank/DDBJ whole genome shotgun (WGS) entry which is preliminary data.</text>
</comment>
<proteinExistence type="inferred from homology"/>
<feature type="domain" description="Carboxylesterase type B" evidence="4">
    <location>
        <begin position="72"/>
        <end position="477"/>
    </location>
</feature>
<keyword evidence="2 3" id="KW-0378">Hydrolase</keyword>
<evidence type="ECO:0000256" key="3">
    <source>
        <dbReference type="RuleBase" id="RU361235"/>
    </source>
</evidence>
<dbReference type="Pfam" id="PF00135">
    <property type="entry name" value="COesterase"/>
    <property type="match status" value="1"/>
</dbReference>
<evidence type="ECO:0000256" key="1">
    <source>
        <dbReference type="ARBA" id="ARBA00005964"/>
    </source>
</evidence>
<evidence type="ECO:0000256" key="2">
    <source>
        <dbReference type="ARBA" id="ARBA00022801"/>
    </source>
</evidence>
<evidence type="ECO:0000259" key="4">
    <source>
        <dbReference type="Pfam" id="PF00135"/>
    </source>
</evidence>
<name>A0A2G8RVB3_9APHY</name>
<dbReference type="EMBL" id="AYKW01000056">
    <property type="protein sequence ID" value="PIL25455.1"/>
    <property type="molecule type" value="Genomic_DNA"/>
</dbReference>
<feature type="chain" id="PRO_5013426187" description="Carboxylic ester hydrolase" evidence="3">
    <location>
        <begin position="22"/>
        <end position="507"/>
    </location>
</feature>
<sequence>MFPSDLSSLLPLALSFAPFSALWGPSAVSPTVRLDQATVYGTTNGPVTSYLNIPFAEPPYAIVLAIVTEPRPESEDCLNLNVLVPAGTAADAKLPVIVFIYGGGFSVGENTQYNGEVMVRRSVEMGQPIIYTAVNYRLHAFGFLGGQEVKEAGIGNIGLHDQREGLRWIKKYIGAFGGDPNKVTIWGPSAGGLSVGSHLVANDGDNEGLFRGAVLSCGTLLPTGDISDQQRFFDGIAADTGCATATDKLACLRIVPAENLTASAASIPNILDYPGLSASQWFPHADGSFLKEPVREAVLAGRIADVPFIAGGSLDEGTIFATGAWNITTDAEFLEYMRDLYFPGSSSEEVAPLLALYPNDPAQGSPFGTGEENQLAPMYKRVSAFQGDFFFESQRRSLLTMRSDKQPAWMYLVQRGRSKGFGYSHGTDIQSIARGEELTDYLIQFVATLDPNGGSGSNRMIPWPRYDPAARQMLVVLDGEERLAVERDDAREEALEFLAALSLKYPL</sequence>
<dbReference type="OrthoDB" id="408631at2759"/>
<evidence type="ECO:0000313" key="6">
    <source>
        <dbReference type="Proteomes" id="UP000230002"/>
    </source>
</evidence>
<comment type="similarity">
    <text evidence="1 3">Belongs to the type-B carboxylesterase/lipase family.</text>
</comment>
<gene>
    <name evidence="5" type="ORF">GSI_13345</name>
</gene>
<accession>A0A2G8RVB3</accession>
<dbReference type="InterPro" id="IPR029058">
    <property type="entry name" value="AB_hydrolase_fold"/>
</dbReference>
<dbReference type="SUPFAM" id="SSF53474">
    <property type="entry name" value="alpha/beta-Hydrolases"/>
    <property type="match status" value="1"/>
</dbReference>